<sequence>MGYSRAMFAPRMQKEVDRLQEEIKDLDANLASSRTSENTPDLEVKFDDVSG</sequence>
<evidence type="ECO:0000313" key="3">
    <source>
        <dbReference type="Proteomes" id="UP000886523"/>
    </source>
</evidence>
<evidence type="ECO:0000313" key="2">
    <source>
        <dbReference type="EMBL" id="KAF9518200.1"/>
    </source>
</evidence>
<feature type="region of interest" description="Disordered" evidence="1">
    <location>
        <begin position="29"/>
        <end position="51"/>
    </location>
</feature>
<evidence type="ECO:0000256" key="1">
    <source>
        <dbReference type="SAM" id="MobiDB-lite"/>
    </source>
</evidence>
<accession>A0A9P6E1A9</accession>
<dbReference type="Proteomes" id="UP000886523">
    <property type="component" value="Unassembled WGS sequence"/>
</dbReference>
<protein>
    <submittedName>
        <fullName evidence="2">Uncharacterized protein</fullName>
    </submittedName>
</protein>
<proteinExistence type="predicted"/>
<organism evidence="2 3">
    <name type="scientific">Hydnum rufescens UP504</name>
    <dbReference type="NCBI Taxonomy" id="1448309"/>
    <lineage>
        <taxon>Eukaryota</taxon>
        <taxon>Fungi</taxon>
        <taxon>Dikarya</taxon>
        <taxon>Basidiomycota</taxon>
        <taxon>Agaricomycotina</taxon>
        <taxon>Agaricomycetes</taxon>
        <taxon>Cantharellales</taxon>
        <taxon>Hydnaceae</taxon>
        <taxon>Hydnum</taxon>
    </lineage>
</organism>
<name>A0A9P6E1A9_9AGAM</name>
<dbReference type="EMBL" id="MU128926">
    <property type="protein sequence ID" value="KAF9518200.1"/>
    <property type="molecule type" value="Genomic_DNA"/>
</dbReference>
<keyword evidence="3" id="KW-1185">Reference proteome</keyword>
<dbReference type="AlphaFoldDB" id="A0A9P6E1A9"/>
<gene>
    <name evidence="2" type="ORF">BS47DRAFT_1338462</name>
</gene>
<reference evidence="2" key="1">
    <citation type="journal article" date="2020" name="Nat. Commun.">
        <title>Large-scale genome sequencing of mycorrhizal fungi provides insights into the early evolution of symbiotic traits.</title>
        <authorList>
            <person name="Miyauchi S."/>
            <person name="Kiss E."/>
            <person name="Kuo A."/>
            <person name="Drula E."/>
            <person name="Kohler A."/>
            <person name="Sanchez-Garcia M."/>
            <person name="Morin E."/>
            <person name="Andreopoulos B."/>
            <person name="Barry K.W."/>
            <person name="Bonito G."/>
            <person name="Buee M."/>
            <person name="Carver A."/>
            <person name="Chen C."/>
            <person name="Cichocki N."/>
            <person name="Clum A."/>
            <person name="Culley D."/>
            <person name="Crous P.W."/>
            <person name="Fauchery L."/>
            <person name="Girlanda M."/>
            <person name="Hayes R.D."/>
            <person name="Keri Z."/>
            <person name="LaButti K."/>
            <person name="Lipzen A."/>
            <person name="Lombard V."/>
            <person name="Magnuson J."/>
            <person name="Maillard F."/>
            <person name="Murat C."/>
            <person name="Nolan M."/>
            <person name="Ohm R.A."/>
            <person name="Pangilinan J."/>
            <person name="Pereira M.F."/>
            <person name="Perotto S."/>
            <person name="Peter M."/>
            <person name="Pfister S."/>
            <person name="Riley R."/>
            <person name="Sitrit Y."/>
            <person name="Stielow J.B."/>
            <person name="Szollosi G."/>
            <person name="Zifcakova L."/>
            <person name="Stursova M."/>
            <person name="Spatafora J.W."/>
            <person name="Tedersoo L."/>
            <person name="Vaario L.M."/>
            <person name="Yamada A."/>
            <person name="Yan M."/>
            <person name="Wang P."/>
            <person name="Xu J."/>
            <person name="Bruns T."/>
            <person name="Baldrian P."/>
            <person name="Vilgalys R."/>
            <person name="Dunand C."/>
            <person name="Henrissat B."/>
            <person name="Grigoriev I.V."/>
            <person name="Hibbett D."/>
            <person name="Nagy L.G."/>
            <person name="Martin F.M."/>
        </authorList>
    </citation>
    <scope>NUCLEOTIDE SEQUENCE</scope>
    <source>
        <strain evidence="2">UP504</strain>
    </source>
</reference>
<feature type="compositionally biased region" description="Polar residues" evidence="1">
    <location>
        <begin position="30"/>
        <end position="39"/>
    </location>
</feature>
<feature type="compositionally biased region" description="Basic and acidic residues" evidence="1">
    <location>
        <begin position="42"/>
        <end position="51"/>
    </location>
</feature>
<comment type="caution">
    <text evidence="2">The sequence shown here is derived from an EMBL/GenBank/DDBJ whole genome shotgun (WGS) entry which is preliminary data.</text>
</comment>